<feature type="compositionally biased region" description="Basic and acidic residues" evidence="1">
    <location>
        <begin position="207"/>
        <end position="216"/>
    </location>
</feature>
<protein>
    <submittedName>
        <fullName evidence="2">Uncharacterized protein</fullName>
    </submittedName>
</protein>
<evidence type="ECO:0000313" key="3">
    <source>
        <dbReference type="Proteomes" id="UP000313359"/>
    </source>
</evidence>
<keyword evidence="3" id="KW-1185">Reference proteome</keyword>
<dbReference type="Pfam" id="PF10303">
    <property type="entry name" value="DUF2408"/>
    <property type="match status" value="2"/>
</dbReference>
<dbReference type="GO" id="GO:0005737">
    <property type="term" value="C:cytoplasm"/>
    <property type="evidence" value="ECO:0007669"/>
    <property type="project" value="TreeGrafter"/>
</dbReference>
<dbReference type="PANTHER" id="PTHR28086:SF1">
    <property type="entry name" value="CU(2+) SUPPRESSING AND BLEOMYCIN SENSITIVE PROTEIN 1"/>
    <property type="match status" value="1"/>
</dbReference>
<dbReference type="OrthoDB" id="2011986at2759"/>
<dbReference type="InterPro" id="IPR018810">
    <property type="entry name" value="UPF0662"/>
</dbReference>
<feature type="region of interest" description="Disordered" evidence="1">
    <location>
        <begin position="491"/>
        <end position="524"/>
    </location>
</feature>
<proteinExistence type="predicted"/>
<dbReference type="PANTHER" id="PTHR28086">
    <property type="entry name" value="UPF0662 PROTEIN YPL260W"/>
    <property type="match status" value="1"/>
</dbReference>
<reference evidence="2" key="1">
    <citation type="journal article" date="2018" name="Genome Biol. Evol.">
        <title>Genomics and development of Lentinus tigrinus, a white-rot wood-decaying mushroom with dimorphic fruiting bodies.</title>
        <authorList>
            <person name="Wu B."/>
            <person name="Xu Z."/>
            <person name="Knudson A."/>
            <person name="Carlson A."/>
            <person name="Chen N."/>
            <person name="Kovaka S."/>
            <person name="LaButti K."/>
            <person name="Lipzen A."/>
            <person name="Pennachio C."/>
            <person name="Riley R."/>
            <person name="Schakwitz W."/>
            <person name="Umezawa K."/>
            <person name="Ohm R.A."/>
            <person name="Grigoriev I.V."/>
            <person name="Nagy L.G."/>
            <person name="Gibbons J."/>
            <person name="Hibbett D."/>
        </authorList>
    </citation>
    <scope>NUCLEOTIDE SEQUENCE [LARGE SCALE GENOMIC DNA]</scope>
    <source>
        <strain evidence="2">ALCF2SS1-6</strain>
    </source>
</reference>
<feature type="region of interest" description="Disordered" evidence="1">
    <location>
        <begin position="203"/>
        <end position="258"/>
    </location>
</feature>
<dbReference type="AlphaFoldDB" id="A0A5C2SM38"/>
<dbReference type="STRING" id="1328759.A0A5C2SM38"/>
<evidence type="ECO:0000256" key="1">
    <source>
        <dbReference type="SAM" id="MobiDB-lite"/>
    </source>
</evidence>
<dbReference type="Proteomes" id="UP000313359">
    <property type="component" value="Unassembled WGS sequence"/>
</dbReference>
<accession>A0A5C2SM38</accession>
<feature type="compositionally biased region" description="Acidic residues" evidence="1">
    <location>
        <begin position="492"/>
        <end position="507"/>
    </location>
</feature>
<name>A0A5C2SM38_9APHY</name>
<feature type="compositionally biased region" description="Basic and acidic residues" evidence="1">
    <location>
        <begin position="236"/>
        <end position="258"/>
    </location>
</feature>
<gene>
    <name evidence="2" type="ORF">L227DRAFT_571922</name>
</gene>
<dbReference type="EMBL" id="ML122254">
    <property type="protein sequence ID" value="RPD64368.1"/>
    <property type="molecule type" value="Genomic_DNA"/>
</dbReference>
<feature type="compositionally biased region" description="Acidic residues" evidence="1">
    <location>
        <begin position="515"/>
        <end position="524"/>
    </location>
</feature>
<dbReference type="GO" id="GO:0005634">
    <property type="term" value="C:nucleus"/>
    <property type="evidence" value="ECO:0007669"/>
    <property type="project" value="TreeGrafter"/>
</dbReference>
<organism evidence="2 3">
    <name type="scientific">Lentinus tigrinus ALCF2SS1-6</name>
    <dbReference type="NCBI Taxonomy" id="1328759"/>
    <lineage>
        <taxon>Eukaryota</taxon>
        <taxon>Fungi</taxon>
        <taxon>Dikarya</taxon>
        <taxon>Basidiomycota</taxon>
        <taxon>Agaricomycotina</taxon>
        <taxon>Agaricomycetes</taxon>
        <taxon>Polyporales</taxon>
        <taxon>Polyporaceae</taxon>
        <taxon>Lentinus</taxon>
    </lineage>
</organism>
<sequence length="524" mass="59495">MSAPVAQEELPILEAVINIRNRLTVLKKNRGEFIKPSDVERLYQAIVKQVTRLNEVRDDHTTYNNRLDTTLADVFNLLSLFFLTVGRTRECPATYSQIASMRQILDHMDESGVYNESDLAPFHRRLAELRNIVQHDVESGKHPPAMTKLLERQLNECENLLRKLQDSLSVLSPELIPIHERLVNVRRQLVALAAKETAREVALAQAHAEKGEDPKGKAPATDYDSGPGSDPNSRTPTRESTPKPHDMPKDGRDKESIRVRAELKPIQEELRKIDSKRVDGKFLGPGGSVPASQAICSSLLEECFEIVQEIRAQDESKNVASSLKPIYDRLSEIRKELEQLVLTHRWSLRETDLWNYSLSLQEIDKMRVDGKFVDADGNRPEGQYVLLYLLRRCYGLIYRLLSSSEPVSEELMPIANKLSTVKKCLNEVLKYGGPWSPRDLYPYQLALHQIDSMRRDGKFVGVDGTVPEGQGIVMAHLNECHELLEMLKESMDDGGEDEYIDDDDYEFDSPSSSSEEGDREGDRE</sequence>
<evidence type="ECO:0000313" key="2">
    <source>
        <dbReference type="EMBL" id="RPD64368.1"/>
    </source>
</evidence>